<reference evidence="2" key="1">
    <citation type="submission" date="2021-11" db="EMBL/GenBank/DDBJ databases">
        <title>Cultivation dependent microbiological survey of springs from the worlds oldest radium mine currently devoted to the extraction of radon-saturated water.</title>
        <authorList>
            <person name="Kapinusova G."/>
            <person name="Smrhova T."/>
            <person name="Strejcek M."/>
            <person name="Suman J."/>
            <person name="Jani K."/>
            <person name="Pajer P."/>
            <person name="Uhlik O."/>
        </authorList>
    </citation>
    <scope>NUCLEOTIDE SEQUENCE [LARGE SCALE GENOMIC DNA]</scope>
    <source>
        <strain evidence="2">J379</strain>
    </source>
</reference>
<evidence type="ECO:0000313" key="1">
    <source>
        <dbReference type="EMBL" id="UUY01737.1"/>
    </source>
</evidence>
<sequence length="190" mass="19887">MTIANAVPHDQETIAAEFKAVADLLPALIDNPPSADAAPDVKAKALDLAIGEARRLLAFPGNATGPTGRRASAFLDALRAHNDAVPRAKQRVLEGPPPITAGIARLASDLAADPSAVDRTDPGIVAGLDASLGARLIAQYHADVEAAQERFAEGCDELLSRIPVDWRRIANAPTRAERIALSNIQNGLDA</sequence>
<keyword evidence="2" id="KW-1185">Reference proteome</keyword>
<dbReference type="RefSeq" id="WP_353862286.1">
    <property type="nucleotide sequence ID" value="NZ_CP088295.1"/>
</dbReference>
<name>A0ABY5PB34_9ACTN</name>
<accession>A0ABY5PB34</accession>
<dbReference type="Proteomes" id="UP001058860">
    <property type="component" value="Chromosome"/>
</dbReference>
<dbReference type="EMBL" id="CP088295">
    <property type="protein sequence ID" value="UUY01737.1"/>
    <property type="molecule type" value="Genomic_DNA"/>
</dbReference>
<gene>
    <name evidence="1" type="ORF">LRS13_13495</name>
</gene>
<evidence type="ECO:0000313" key="2">
    <source>
        <dbReference type="Proteomes" id="UP001058860"/>
    </source>
</evidence>
<protein>
    <submittedName>
        <fullName evidence="1">Uncharacterized protein</fullName>
    </submittedName>
</protein>
<proteinExistence type="predicted"/>
<organism evidence="1 2">
    <name type="scientific">Svornostia abyssi</name>
    <dbReference type="NCBI Taxonomy" id="2898438"/>
    <lineage>
        <taxon>Bacteria</taxon>
        <taxon>Bacillati</taxon>
        <taxon>Actinomycetota</taxon>
        <taxon>Thermoleophilia</taxon>
        <taxon>Solirubrobacterales</taxon>
        <taxon>Baekduiaceae</taxon>
        <taxon>Svornostia</taxon>
    </lineage>
</organism>